<dbReference type="InterPro" id="IPR016151">
    <property type="entry name" value="DNA_mismatch_repair_MutS_N"/>
</dbReference>
<evidence type="ECO:0000259" key="7">
    <source>
        <dbReference type="Pfam" id="PF01624"/>
    </source>
</evidence>
<dbReference type="InterPro" id="IPR036678">
    <property type="entry name" value="MutS_con_dom_sf"/>
</dbReference>
<evidence type="ECO:0000256" key="1">
    <source>
        <dbReference type="ARBA" id="ARBA00022741"/>
    </source>
</evidence>
<feature type="compositionally biased region" description="Basic and acidic residues" evidence="6">
    <location>
        <begin position="7"/>
        <end position="21"/>
    </location>
</feature>
<keyword evidence="4" id="KW-0238">DNA-binding</keyword>
<reference evidence="8" key="2">
    <citation type="journal article" date="2014" name="ISME J.">
        <title>Microbial stratification in low pH oxic and suboxic macroscopic growths along an acid mine drainage.</title>
        <authorList>
            <person name="Mendez-Garcia C."/>
            <person name="Mesa V."/>
            <person name="Sprenger R.R."/>
            <person name="Richter M."/>
            <person name="Diez M.S."/>
            <person name="Solano J."/>
            <person name="Bargiela R."/>
            <person name="Golyshina O.V."/>
            <person name="Manteca A."/>
            <person name="Ramos J.L."/>
            <person name="Gallego J.R."/>
            <person name="Llorente I."/>
            <person name="Martins Dos Santos V.A."/>
            <person name="Jensen O.N."/>
            <person name="Pelaez A.I."/>
            <person name="Sanchez J."/>
            <person name="Ferrer M."/>
        </authorList>
    </citation>
    <scope>NUCLEOTIDE SEQUENCE</scope>
</reference>
<reference evidence="8" key="1">
    <citation type="submission" date="2013-08" db="EMBL/GenBank/DDBJ databases">
        <authorList>
            <person name="Mendez C."/>
            <person name="Richter M."/>
            <person name="Ferrer M."/>
            <person name="Sanchez J."/>
        </authorList>
    </citation>
    <scope>NUCLEOTIDE SEQUENCE</scope>
</reference>
<feature type="domain" description="DNA mismatch repair protein MutS-like N-terminal" evidence="7">
    <location>
        <begin position="50"/>
        <end position="162"/>
    </location>
</feature>
<keyword evidence="5" id="KW-0234">DNA repair</keyword>
<dbReference type="GO" id="GO:0030983">
    <property type="term" value="F:mismatched DNA binding"/>
    <property type="evidence" value="ECO:0007669"/>
    <property type="project" value="InterPro"/>
</dbReference>
<dbReference type="Pfam" id="PF01624">
    <property type="entry name" value="MutS_I"/>
    <property type="match status" value="1"/>
</dbReference>
<evidence type="ECO:0000256" key="5">
    <source>
        <dbReference type="ARBA" id="ARBA00023204"/>
    </source>
</evidence>
<evidence type="ECO:0000256" key="6">
    <source>
        <dbReference type="SAM" id="MobiDB-lite"/>
    </source>
</evidence>
<evidence type="ECO:0000256" key="4">
    <source>
        <dbReference type="ARBA" id="ARBA00023125"/>
    </source>
</evidence>
<accession>T1AEF0</accession>
<feature type="non-terminal residue" evidence="8">
    <location>
        <position position="1"/>
    </location>
</feature>
<sequence>SAPAARPRRDAVDRRASDHARGATRGAPGGSIISRVSLAEVPMPAATSSTPLLDQYEGVKARYPGHLVLFRVGDFYETFGDDAKLLAREVDVALTARGADAQGVRIPMAGVPYHAVDTYLGRLVRKGYKVALCDQVEDARSAKGLVRRDVTRVVTPGTVVDDRILGGPDHNFLAAVTVRETGHEYAAVDITTGEWYHGTGAGTLAETAASALAPFQPREVLWTAAAGGPLA</sequence>
<keyword evidence="3" id="KW-0067">ATP-binding</keyword>
<gene>
    <name evidence="8" type="ORF">B1B_09429</name>
</gene>
<feature type="region of interest" description="Disordered" evidence="6">
    <location>
        <begin position="1"/>
        <end position="29"/>
    </location>
</feature>
<evidence type="ECO:0000256" key="3">
    <source>
        <dbReference type="ARBA" id="ARBA00022840"/>
    </source>
</evidence>
<dbReference type="FunFam" id="3.40.1170.10:FF:000001">
    <property type="entry name" value="DNA mismatch repair protein MutS"/>
    <property type="match status" value="1"/>
</dbReference>
<dbReference type="SUPFAM" id="SSF53150">
    <property type="entry name" value="DNA repair protein MutS, domain II"/>
    <property type="match status" value="1"/>
</dbReference>
<dbReference type="EMBL" id="AUZY01006235">
    <property type="protein sequence ID" value="EQD54973.1"/>
    <property type="molecule type" value="Genomic_DNA"/>
</dbReference>
<name>T1AEF0_9ZZZZ</name>
<dbReference type="SUPFAM" id="SSF55271">
    <property type="entry name" value="DNA repair protein MutS, domain I"/>
    <property type="match status" value="1"/>
</dbReference>
<dbReference type="AlphaFoldDB" id="T1AEF0"/>
<comment type="caution">
    <text evidence="8">The sequence shown here is derived from an EMBL/GenBank/DDBJ whole genome shotgun (WGS) entry which is preliminary data.</text>
</comment>
<protein>
    <submittedName>
        <fullName evidence="8">DNA mismatch repair protein MutS</fullName>
    </submittedName>
</protein>
<dbReference type="GO" id="GO:0005524">
    <property type="term" value="F:ATP binding"/>
    <property type="evidence" value="ECO:0007669"/>
    <property type="project" value="UniProtKB-KW"/>
</dbReference>
<organism evidence="8">
    <name type="scientific">mine drainage metagenome</name>
    <dbReference type="NCBI Taxonomy" id="410659"/>
    <lineage>
        <taxon>unclassified sequences</taxon>
        <taxon>metagenomes</taxon>
        <taxon>ecological metagenomes</taxon>
    </lineage>
</organism>
<keyword evidence="1" id="KW-0547">Nucleotide-binding</keyword>
<proteinExistence type="predicted"/>
<dbReference type="Gene3D" id="3.30.420.110">
    <property type="entry name" value="MutS, connector domain"/>
    <property type="match status" value="1"/>
</dbReference>
<dbReference type="InterPro" id="IPR007695">
    <property type="entry name" value="DNA_mismatch_repair_MutS-lik_N"/>
</dbReference>
<dbReference type="GO" id="GO:0006298">
    <property type="term" value="P:mismatch repair"/>
    <property type="evidence" value="ECO:0007669"/>
    <property type="project" value="InterPro"/>
</dbReference>
<evidence type="ECO:0000313" key="8">
    <source>
        <dbReference type="EMBL" id="EQD54973.1"/>
    </source>
</evidence>
<dbReference type="Gene3D" id="3.40.1170.10">
    <property type="entry name" value="DNA repair protein MutS, domain I"/>
    <property type="match status" value="1"/>
</dbReference>
<evidence type="ECO:0000256" key="2">
    <source>
        <dbReference type="ARBA" id="ARBA00022763"/>
    </source>
</evidence>
<feature type="non-terminal residue" evidence="8">
    <location>
        <position position="231"/>
    </location>
</feature>
<keyword evidence="2" id="KW-0227">DNA damage</keyword>